<keyword evidence="4" id="KW-1185">Reference proteome</keyword>
<evidence type="ECO:0000313" key="4">
    <source>
        <dbReference type="Proteomes" id="UP001341840"/>
    </source>
</evidence>
<sequence length="83" mass="9414">MATLLNLLLLLFFGCLLLPVIASVGYVAEADRVKDLPGQPPVKFKHYAGYVKLRAHEEKALFYWFFEAQEAPSHKPLVLWLNG</sequence>
<dbReference type="InterPro" id="IPR029058">
    <property type="entry name" value="AB_hydrolase_fold"/>
</dbReference>
<organism evidence="3 4">
    <name type="scientific">Stylosanthes scabra</name>
    <dbReference type="NCBI Taxonomy" id="79078"/>
    <lineage>
        <taxon>Eukaryota</taxon>
        <taxon>Viridiplantae</taxon>
        <taxon>Streptophyta</taxon>
        <taxon>Embryophyta</taxon>
        <taxon>Tracheophyta</taxon>
        <taxon>Spermatophyta</taxon>
        <taxon>Magnoliopsida</taxon>
        <taxon>eudicotyledons</taxon>
        <taxon>Gunneridae</taxon>
        <taxon>Pentapetalae</taxon>
        <taxon>rosids</taxon>
        <taxon>fabids</taxon>
        <taxon>Fabales</taxon>
        <taxon>Fabaceae</taxon>
        <taxon>Papilionoideae</taxon>
        <taxon>50 kb inversion clade</taxon>
        <taxon>dalbergioids sensu lato</taxon>
        <taxon>Dalbergieae</taxon>
        <taxon>Pterocarpus clade</taxon>
        <taxon>Stylosanthes</taxon>
    </lineage>
</organism>
<evidence type="ECO:0000256" key="1">
    <source>
        <dbReference type="ARBA" id="ARBA00009431"/>
    </source>
</evidence>
<dbReference type="InterPro" id="IPR001563">
    <property type="entry name" value="Peptidase_S10"/>
</dbReference>
<accession>A0ABU6YVF5</accession>
<evidence type="ECO:0000256" key="2">
    <source>
        <dbReference type="SAM" id="SignalP"/>
    </source>
</evidence>
<keyword evidence="2" id="KW-0732">Signal</keyword>
<protein>
    <submittedName>
        <fullName evidence="3">Uncharacterized protein</fullName>
    </submittedName>
</protein>
<dbReference type="Pfam" id="PF00450">
    <property type="entry name" value="Peptidase_S10"/>
    <property type="match status" value="1"/>
</dbReference>
<feature type="signal peptide" evidence="2">
    <location>
        <begin position="1"/>
        <end position="22"/>
    </location>
</feature>
<proteinExistence type="inferred from homology"/>
<dbReference type="Proteomes" id="UP001341840">
    <property type="component" value="Unassembled WGS sequence"/>
</dbReference>
<dbReference type="EMBL" id="JASCZI010243873">
    <property type="protein sequence ID" value="MED6213697.1"/>
    <property type="molecule type" value="Genomic_DNA"/>
</dbReference>
<comment type="caution">
    <text evidence="3">The sequence shown here is derived from an EMBL/GenBank/DDBJ whole genome shotgun (WGS) entry which is preliminary data.</text>
</comment>
<feature type="chain" id="PRO_5046551958" evidence="2">
    <location>
        <begin position="23"/>
        <end position="83"/>
    </location>
</feature>
<evidence type="ECO:0000313" key="3">
    <source>
        <dbReference type="EMBL" id="MED6213697.1"/>
    </source>
</evidence>
<feature type="non-terminal residue" evidence="3">
    <location>
        <position position="83"/>
    </location>
</feature>
<name>A0ABU6YVF5_9FABA</name>
<gene>
    <name evidence="3" type="ORF">PIB30_095811</name>
</gene>
<dbReference type="SUPFAM" id="SSF53474">
    <property type="entry name" value="alpha/beta-Hydrolases"/>
    <property type="match status" value="1"/>
</dbReference>
<dbReference type="Gene3D" id="3.40.50.1820">
    <property type="entry name" value="alpha/beta hydrolase"/>
    <property type="match status" value="1"/>
</dbReference>
<reference evidence="3 4" key="1">
    <citation type="journal article" date="2023" name="Plants (Basel)">
        <title>Bridging the Gap: Combining Genomics and Transcriptomics Approaches to Understand Stylosanthes scabra, an Orphan Legume from the Brazilian Caatinga.</title>
        <authorList>
            <person name="Ferreira-Neto J.R.C."/>
            <person name="da Silva M.D."/>
            <person name="Binneck E."/>
            <person name="de Melo N.F."/>
            <person name="da Silva R.H."/>
            <person name="de Melo A.L.T.M."/>
            <person name="Pandolfi V."/>
            <person name="Bustamante F.O."/>
            <person name="Brasileiro-Vidal A.C."/>
            <person name="Benko-Iseppon A.M."/>
        </authorList>
    </citation>
    <scope>NUCLEOTIDE SEQUENCE [LARGE SCALE GENOMIC DNA]</scope>
    <source>
        <tissue evidence="3">Leaves</tissue>
    </source>
</reference>
<comment type="similarity">
    <text evidence="1">Belongs to the peptidase S10 family.</text>
</comment>